<evidence type="ECO:0000313" key="4">
    <source>
        <dbReference type="Proteomes" id="UP001231189"/>
    </source>
</evidence>
<proteinExistence type="predicted"/>
<reference evidence="3" key="1">
    <citation type="submission" date="2023-07" db="EMBL/GenBank/DDBJ databases">
        <title>A chromosome-level genome assembly of Lolium multiflorum.</title>
        <authorList>
            <person name="Chen Y."/>
            <person name="Copetti D."/>
            <person name="Kolliker R."/>
            <person name="Studer B."/>
        </authorList>
    </citation>
    <scope>NUCLEOTIDE SEQUENCE</scope>
    <source>
        <strain evidence="3">02402/16</strain>
        <tissue evidence="3">Leaf</tissue>
    </source>
</reference>
<keyword evidence="1" id="KW-0175">Coiled coil</keyword>
<evidence type="ECO:0000256" key="1">
    <source>
        <dbReference type="SAM" id="Coils"/>
    </source>
</evidence>
<organism evidence="3 4">
    <name type="scientific">Lolium multiflorum</name>
    <name type="common">Italian ryegrass</name>
    <name type="synonym">Lolium perenne subsp. multiflorum</name>
    <dbReference type="NCBI Taxonomy" id="4521"/>
    <lineage>
        <taxon>Eukaryota</taxon>
        <taxon>Viridiplantae</taxon>
        <taxon>Streptophyta</taxon>
        <taxon>Embryophyta</taxon>
        <taxon>Tracheophyta</taxon>
        <taxon>Spermatophyta</taxon>
        <taxon>Magnoliopsida</taxon>
        <taxon>Liliopsida</taxon>
        <taxon>Poales</taxon>
        <taxon>Poaceae</taxon>
        <taxon>BOP clade</taxon>
        <taxon>Pooideae</taxon>
        <taxon>Poodae</taxon>
        <taxon>Poeae</taxon>
        <taxon>Poeae Chloroplast Group 2 (Poeae type)</taxon>
        <taxon>Loliodinae</taxon>
        <taxon>Loliinae</taxon>
        <taxon>Lolium</taxon>
    </lineage>
</organism>
<protein>
    <submittedName>
        <fullName evidence="3">Uncharacterized protein</fullName>
    </submittedName>
</protein>
<feature type="region of interest" description="Disordered" evidence="2">
    <location>
        <begin position="172"/>
        <end position="196"/>
    </location>
</feature>
<evidence type="ECO:0000256" key="2">
    <source>
        <dbReference type="SAM" id="MobiDB-lite"/>
    </source>
</evidence>
<dbReference type="Gene3D" id="1.10.287.1490">
    <property type="match status" value="1"/>
</dbReference>
<dbReference type="EMBL" id="JAUUTY010000007">
    <property type="protein sequence ID" value="KAK1611839.1"/>
    <property type="molecule type" value="Genomic_DNA"/>
</dbReference>
<comment type="caution">
    <text evidence="3">The sequence shown here is derived from an EMBL/GenBank/DDBJ whole genome shotgun (WGS) entry which is preliminary data.</text>
</comment>
<dbReference type="Proteomes" id="UP001231189">
    <property type="component" value="Unassembled WGS sequence"/>
</dbReference>
<keyword evidence="4" id="KW-1185">Reference proteome</keyword>
<name>A0AAD8VMA1_LOLMU</name>
<sequence>MSPRKLSNLDHVIIKEVSARRQNEYITAIEAKEKEIVDYWKQILATFLGDNEPPKSPRRKRKDKGIVISSSADILPPAGEKAGDNLLLDKLKEPCITETISSDEDTRPTAKRRIDFADDGDISSPIRLDIPLYVANDLSCAALDNVLSGDMAHGFEDFNTLNVDDYSASGLDDIDPSNSSSHTASNIPSVTDIPSAEGALVSNEGTSTRIAMSSMNVSSIAEVVMKTFDSVLDTAFEGLDSSTIVDPHRCEVLKAIHSLLPARDDITRVVDTRTALENLIRISSGMQEAQTTVGSKSQKRDGALVVADQEQASLADILETTAAKISSMEEQHVEKMTHLKALRVQMEEAENTLHDIEEGIKELKSTQSSKQTEAKKLRDTLSEANARITQEIKALQQKISAMGDEVGPIIENVKKLRSS</sequence>
<feature type="coiled-coil region" evidence="1">
    <location>
        <begin position="339"/>
        <end position="405"/>
    </location>
</feature>
<feature type="compositionally biased region" description="Polar residues" evidence="2">
    <location>
        <begin position="176"/>
        <end position="189"/>
    </location>
</feature>
<gene>
    <name evidence="3" type="ORF">QYE76_035512</name>
</gene>
<dbReference type="AlphaFoldDB" id="A0AAD8VMA1"/>
<accession>A0AAD8VMA1</accession>
<evidence type="ECO:0000313" key="3">
    <source>
        <dbReference type="EMBL" id="KAK1611839.1"/>
    </source>
</evidence>